<dbReference type="AlphaFoldDB" id="A0AAQ4R688"/>
<reference evidence="1" key="2">
    <citation type="submission" date="2025-08" db="UniProtKB">
        <authorList>
            <consortium name="Ensembl"/>
        </authorList>
    </citation>
    <scope>IDENTIFICATION</scope>
</reference>
<evidence type="ECO:0000313" key="2">
    <source>
        <dbReference type="Proteomes" id="UP000007635"/>
    </source>
</evidence>
<keyword evidence="2" id="KW-1185">Reference proteome</keyword>
<organism evidence="1 2">
    <name type="scientific">Gasterosteus aculeatus aculeatus</name>
    <name type="common">three-spined stickleback</name>
    <dbReference type="NCBI Taxonomy" id="481459"/>
    <lineage>
        <taxon>Eukaryota</taxon>
        <taxon>Metazoa</taxon>
        <taxon>Chordata</taxon>
        <taxon>Craniata</taxon>
        <taxon>Vertebrata</taxon>
        <taxon>Euteleostomi</taxon>
        <taxon>Actinopterygii</taxon>
        <taxon>Neopterygii</taxon>
        <taxon>Teleostei</taxon>
        <taxon>Neoteleostei</taxon>
        <taxon>Acanthomorphata</taxon>
        <taxon>Eupercaria</taxon>
        <taxon>Perciformes</taxon>
        <taxon>Cottioidei</taxon>
        <taxon>Gasterosteales</taxon>
        <taxon>Gasterosteidae</taxon>
        <taxon>Gasterosteus</taxon>
    </lineage>
</organism>
<reference evidence="1" key="3">
    <citation type="submission" date="2025-09" db="UniProtKB">
        <authorList>
            <consortium name="Ensembl"/>
        </authorList>
    </citation>
    <scope>IDENTIFICATION</scope>
</reference>
<dbReference type="Proteomes" id="UP000007635">
    <property type="component" value="Chromosome X"/>
</dbReference>
<proteinExistence type="predicted"/>
<dbReference type="Ensembl" id="ENSGACT00000077682.1">
    <property type="protein sequence ID" value="ENSGACP00000058542.1"/>
    <property type="gene ID" value="ENSGACG00000031052.1"/>
</dbReference>
<evidence type="ECO:0000313" key="1">
    <source>
        <dbReference type="Ensembl" id="ENSGACP00000058542.1"/>
    </source>
</evidence>
<name>A0AAQ4R688_GASAC</name>
<reference evidence="1 2" key="1">
    <citation type="journal article" date="2021" name="G3 (Bethesda)">
        <title>Improved contiguity of the threespine stickleback genome using long-read sequencing.</title>
        <authorList>
            <person name="Nath S."/>
            <person name="Shaw D.E."/>
            <person name="White M.A."/>
        </authorList>
    </citation>
    <scope>NUCLEOTIDE SEQUENCE [LARGE SCALE GENOMIC DNA]</scope>
    <source>
        <strain evidence="1 2">Lake Benthic</strain>
    </source>
</reference>
<protein>
    <submittedName>
        <fullName evidence="1">Uncharacterized protein</fullName>
    </submittedName>
</protein>
<dbReference type="Gene3D" id="3.30.420.10">
    <property type="entry name" value="Ribonuclease H-like superfamily/Ribonuclease H"/>
    <property type="match status" value="1"/>
</dbReference>
<accession>A0AAQ4R688</accession>
<dbReference type="GO" id="GO:0003676">
    <property type="term" value="F:nucleic acid binding"/>
    <property type="evidence" value="ECO:0007669"/>
    <property type="project" value="InterPro"/>
</dbReference>
<dbReference type="GeneTree" id="ENSGT01110000268333"/>
<dbReference type="InterPro" id="IPR036397">
    <property type="entry name" value="RNaseH_sf"/>
</dbReference>
<sequence length="193" mass="21225">EVKNVCFLFVFFPPKFISLQLPAPAPVVVPVLAPAPSLLPRLHPGRLTSTAETEQRTLGSAHTNWRPPLEVSFTSAPWKTDEYKPKNTIPTEKHGDGNLILWGCFSAKGTDCTVLRGGWMDGAVYRKIFANNLLPSVSALKMGDDPKHTATETEEWLHKKHLKVLERPSLSPDLKPIEKSLEGAESLCCAATS</sequence>